<proteinExistence type="predicted"/>
<dbReference type="AlphaFoldDB" id="A0A109XW46"/>
<name>A0A109XW46_ALCXX</name>
<dbReference type="EMBL" id="CP014060">
    <property type="protein sequence ID" value="AMG36458.1"/>
    <property type="molecule type" value="Genomic_DNA"/>
</dbReference>
<organism evidence="1 2">
    <name type="scientific">Alcaligenes xylosoxydans xylosoxydans</name>
    <name type="common">Achromobacter xylosoxidans</name>
    <dbReference type="NCBI Taxonomy" id="85698"/>
    <lineage>
        <taxon>Bacteria</taxon>
        <taxon>Pseudomonadati</taxon>
        <taxon>Pseudomonadota</taxon>
        <taxon>Betaproteobacteria</taxon>
        <taxon>Burkholderiales</taxon>
        <taxon>Alcaligenaceae</taxon>
        <taxon>Achromobacter</taxon>
    </lineage>
</organism>
<protein>
    <recommendedName>
        <fullName evidence="3">XRE family transcriptional regulator</fullName>
    </recommendedName>
</protein>
<dbReference type="Proteomes" id="UP000060602">
    <property type="component" value="Chromosome"/>
</dbReference>
<sequence length="203" mass="22154">MKTIHDYVPPDAASLRRLQERLGYSDAQMAELAGLDAAVPWSSYVGGPQPRALGQLRLLGIAARLTLDESAWQGVLAAMREAGARFDYDSNGAPRAAPAPAAPPAALEEDKFGMRLVSDHGAFHEMEQLREFAHHVQEFGVSDLVREARYDSAADLCRFTLAPAREPDAARRDRVFDAASRTITRFAFDGRVYQGGIPPESDG</sequence>
<gene>
    <name evidence="1" type="ORF">AL504_10745</name>
</gene>
<accession>A0A109XW46</accession>
<evidence type="ECO:0008006" key="3">
    <source>
        <dbReference type="Google" id="ProtNLM"/>
    </source>
</evidence>
<dbReference type="RefSeq" id="WP_061072054.1">
    <property type="nucleotide sequence ID" value="NZ_CP014060.2"/>
</dbReference>
<evidence type="ECO:0000313" key="1">
    <source>
        <dbReference type="EMBL" id="AMG36458.1"/>
    </source>
</evidence>
<reference evidence="2" key="1">
    <citation type="submission" date="2015-12" db="EMBL/GenBank/DDBJ databases">
        <title>FDA dAtabase for Regulatory Grade micrObial Sequences (FDA-ARGOS): Supporting development and validation of Infectious Disease Dx tests.</title>
        <authorList>
            <person name="Case J."/>
            <person name="Tallon L."/>
            <person name="Sadzewicz L."/>
            <person name="Sengamalay N."/>
            <person name="Ott S."/>
            <person name="Godinez A."/>
            <person name="Nagaraj S."/>
            <person name="Nadendla S."/>
            <person name="Sichtig H."/>
        </authorList>
    </citation>
    <scope>NUCLEOTIDE SEQUENCE [LARGE SCALE GENOMIC DNA]</scope>
    <source>
        <strain evidence="2">FDAARGOS_147</strain>
    </source>
</reference>
<evidence type="ECO:0000313" key="2">
    <source>
        <dbReference type="Proteomes" id="UP000060602"/>
    </source>
</evidence>